<dbReference type="Proteomes" id="UP000604243">
    <property type="component" value="Unassembled WGS sequence"/>
</dbReference>
<comment type="caution">
    <text evidence="1">The sequence shown here is derived from an EMBL/GenBank/DDBJ whole genome shotgun (WGS) entry which is preliminary data.</text>
</comment>
<protein>
    <submittedName>
        <fullName evidence="1">Uncharacterized protein</fullName>
    </submittedName>
</protein>
<dbReference type="EMBL" id="BMZM01000002">
    <property type="protein sequence ID" value="GHC25829.1"/>
    <property type="molecule type" value="Genomic_DNA"/>
</dbReference>
<proteinExistence type="predicted"/>
<evidence type="ECO:0000313" key="1">
    <source>
        <dbReference type="EMBL" id="GHC25829.1"/>
    </source>
</evidence>
<keyword evidence="2" id="KW-1185">Reference proteome</keyword>
<sequence length="71" mass="7231">MGEIKRFIGRTGNQATALKGHVAATAQIGITLPAVHGILDRAHMAGSDGNASAATVKTADIELCGPHETPL</sequence>
<organism evidence="1 2">
    <name type="scientific">Kushneria pakistanensis</name>
    <dbReference type="NCBI Taxonomy" id="1508770"/>
    <lineage>
        <taxon>Bacteria</taxon>
        <taxon>Pseudomonadati</taxon>
        <taxon>Pseudomonadota</taxon>
        <taxon>Gammaproteobacteria</taxon>
        <taxon>Oceanospirillales</taxon>
        <taxon>Halomonadaceae</taxon>
        <taxon>Kushneria</taxon>
    </lineage>
</organism>
<reference evidence="2" key="1">
    <citation type="journal article" date="2019" name="Int. J. Syst. Evol. Microbiol.">
        <title>The Global Catalogue of Microorganisms (GCM) 10K type strain sequencing project: providing services to taxonomists for standard genome sequencing and annotation.</title>
        <authorList>
            <consortium name="The Broad Institute Genomics Platform"/>
            <consortium name="The Broad Institute Genome Sequencing Center for Infectious Disease"/>
            <person name="Wu L."/>
            <person name="Ma J."/>
        </authorList>
    </citation>
    <scope>NUCLEOTIDE SEQUENCE [LARGE SCALE GENOMIC DNA]</scope>
    <source>
        <strain evidence="2">KCTC 42082</strain>
    </source>
</reference>
<evidence type="ECO:0000313" key="2">
    <source>
        <dbReference type="Proteomes" id="UP000604243"/>
    </source>
</evidence>
<gene>
    <name evidence="1" type="ORF">GCM10010082_18550</name>
</gene>
<name>A0ABQ3FIS4_9GAMM</name>
<accession>A0ABQ3FIS4</accession>